<dbReference type="AlphaFoldDB" id="A0A285MWU1"/>
<keyword evidence="2" id="KW-1185">Reference proteome</keyword>
<accession>A0A285MWU1</accession>
<dbReference type="RefSeq" id="WP_097047099.1">
    <property type="nucleotide sequence ID" value="NZ_OBEH01000006.1"/>
</dbReference>
<gene>
    <name evidence="1" type="ORF">SAMN06265377_3511</name>
</gene>
<reference evidence="2" key="1">
    <citation type="submission" date="2017-09" db="EMBL/GenBank/DDBJ databases">
        <authorList>
            <person name="Varghese N."/>
            <person name="Submissions S."/>
        </authorList>
    </citation>
    <scope>NUCLEOTIDE SEQUENCE [LARGE SCALE GENOMIC DNA]</scope>
    <source>
        <strain evidence="2">DSM 25885</strain>
    </source>
</reference>
<dbReference type="Proteomes" id="UP000219048">
    <property type="component" value="Unassembled WGS sequence"/>
</dbReference>
<protein>
    <submittedName>
        <fullName evidence="1">Uncharacterized protein</fullName>
    </submittedName>
</protein>
<evidence type="ECO:0000313" key="2">
    <source>
        <dbReference type="Proteomes" id="UP000219048"/>
    </source>
</evidence>
<proteinExistence type="predicted"/>
<dbReference type="EMBL" id="OBEH01000006">
    <property type="protein sequence ID" value="SNZ01669.1"/>
    <property type="molecule type" value="Genomic_DNA"/>
</dbReference>
<sequence length="69" mass="8215">MENTLKSFDDNKDIVIAKIQKLVADNLDLEAFDIDQIRFSVKATRNCKWVRKKYTRNGKVYIKYECVRD</sequence>
<evidence type="ECO:0000313" key="1">
    <source>
        <dbReference type="EMBL" id="SNZ01669.1"/>
    </source>
</evidence>
<organism evidence="1 2">
    <name type="scientific">Flagellimonas pacifica</name>
    <dbReference type="NCBI Taxonomy" id="1247520"/>
    <lineage>
        <taxon>Bacteria</taxon>
        <taxon>Pseudomonadati</taxon>
        <taxon>Bacteroidota</taxon>
        <taxon>Flavobacteriia</taxon>
        <taxon>Flavobacteriales</taxon>
        <taxon>Flavobacteriaceae</taxon>
        <taxon>Flagellimonas</taxon>
    </lineage>
</organism>
<name>A0A285MWU1_9FLAO</name>